<gene>
    <name evidence="1" type="ORF">ABFW12_33470</name>
</gene>
<comment type="caution">
    <text evidence="1">The sequence shown here is derived from an EMBL/GenBank/DDBJ whole genome shotgun (WGS) entry which is preliminary data.</text>
</comment>
<protein>
    <submittedName>
        <fullName evidence="1">Uncharacterized protein</fullName>
    </submittedName>
</protein>
<evidence type="ECO:0000313" key="1">
    <source>
        <dbReference type="EMBL" id="MEX3743163.1"/>
    </source>
</evidence>
<sequence>MSEAWLMLATDCPANNPAGWFLMVQELIDHLDVIEAHRYCDADPLPDFAVSSLSGQFGRV</sequence>
<keyword evidence="2" id="KW-1185">Reference proteome</keyword>
<dbReference type="EMBL" id="JBDLOU010000147">
    <property type="protein sequence ID" value="MEX3743163.1"/>
    <property type="molecule type" value="Genomic_DNA"/>
</dbReference>
<reference evidence="1 2" key="1">
    <citation type="submission" date="2024-04" db="EMBL/GenBank/DDBJ databases">
        <title>Genomic Markers of Mycobacteria.</title>
        <authorList>
            <person name="Soliman M.S."/>
            <person name="Elkholy A."/>
            <person name="Soliman N.S."/>
            <person name="Abbas A."/>
            <person name="Khayrat S."/>
            <person name="Shawky S."/>
        </authorList>
    </citation>
    <scope>NUCLEOTIDE SEQUENCE [LARGE SCALE GENOMIC DNA]</scope>
    <source>
        <strain evidence="1 2">Egy-CU-AM5</strain>
    </source>
</reference>
<name>A0ABV3VP61_9MYCO</name>
<proteinExistence type="predicted"/>
<accession>A0ABV3VP61</accession>
<organism evidence="1 2">
    <name type="scientific">Mycolicibacterium porcinum</name>
    <dbReference type="NCBI Taxonomy" id="39693"/>
    <lineage>
        <taxon>Bacteria</taxon>
        <taxon>Bacillati</taxon>
        <taxon>Actinomycetota</taxon>
        <taxon>Actinomycetes</taxon>
        <taxon>Mycobacteriales</taxon>
        <taxon>Mycobacteriaceae</taxon>
        <taxon>Mycolicibacterium</taxon>
    </lineage>
</organism>
<dbReference type="Proteomes" id="UP001558474">
    <property type="component" value="Unassembled WGS sequence"/>
</dbReference>
<dbReference type="RefSeq" id="WP_368574663.1">
    <property type="nucleotide sequence ID" value="NZ_JBDLOU010000147.1"/>
</dbReference>
<evidence type="ECO:0000313" key="2">
    <source>
        <dbReference type="Proteomes" id="UP001558474"/>
    </source>
</evidence>